<dbReference type="GO" id="GO:0003841">
    <property type="term" value="F:1-acylglycerol-3-phosphate O-acyltransferase activity"/>
    <property type="evidence" value="ECO:0007669"/>
    <property type="project" value="UniProtKB-UniRule"/>
</dbReference>
<keyword evidence="3 4" id="KW-0012">Acyltransferase</keyword>
<proteinExistence type="inferred from homology"/>
<dbReference type="Proteomes" id="UP000825935">
    <property type="component" value="Chromosome 10"/>
</dbReference>
<evidence type="ECO:0000256" key="6">
    <source>
        <dbReference type="SAM" id="Phobius"/>
    </source>
</evidence>
<keyword evidence="6" id="KW-0812">Transmembrane</keyword>
<dbReference type="OrthoDB" id="202234at2759"/>
<comment type="similarity">
    <text evidence="1 4">Belongs to the 1-acyl-sn-glycerol-3-phosphate acyltransferase family.</text>
</comment>
<keyword evidence="4" id="KW-1208">Phospholipid metabolism</keyword>
<dbReference type="PANTHER" id="PTHR10434:SF11">
    <property type="entry name" value="1-ACYL-SN-GLYCEROL-3-PHOSPHATE ACYLTRANSFERASE"/>
    <property type="match status" value="1"/>
</dbReference>
<reference evidence="8" key="1">
    <citation type="submission" date="2021-08" db="EMBL/GenBank/DDBJ databases">
        <title>WGS assembly of Ceratopteris richardii.</title>
        <authorList>
            <person name="Marchant D.B."/>
            <person name="Chen G."/>
            <person name="Jenkins J."/>
            <person name="Shu S."/>
            <person name="Leebens-Mack J."/>
            <person name="Grimwood J."/>
            <person name="Schmutz J."/>
            <person name="Soltis P."/>
            <person name="Soltis D."/>
            <person name="Chen Z.-H."/>
        </authorList>
    </citation>
    <scope>NUCLEOTIDE SEQUENCE</scope>
    <source>
        <strain evidence="8">Whitten #5841</strain>
        <tissue evidence="8">Leaf</tissue>
    </source>
</reference>
<keyword evidence="9" id="KW-1185">Reference proteome</keyword>
<dbReference type="GO" id="GO:0006654">
    <property type="term" value="P:phosphatidic acid biosynthetic process"/>
    <property type="evidence" value="ECO:0007669"/>
    <property type="project" value="TreeGrafter"/>
</dbReference>
<dbReference type="Pfam" id="PF01553">
    <property type="entry name" value="Acyltransferase"/>
    <property type="match status" value="1"/>
</dbReference>
<name>A0A8T2TVG9_CERRI</name>
<evidence type="ECO:0000256" key="3">
    <source>
        <dbReference type="ARBA" id="ARBA00023315"/>
    </source>
</evidence>
<keyword evidence="4" id="KW-0594">Phospholipid biosynthesis</keyword>
<feature type="compositionally biased region" description="Polar residues" evidence="5">
    <location>
        <begin position="59"/>
        <end position="69"/>
    </location>
</feature>
<evidence type="ECO:0000256" key="5">
    <source>
        <dbReference type="SAM" id="MobiDB-lite"/>
    </source>
</evidence>
<comment type="catalytic activity">
    <reaction evidence="4">
        <text>a 1-acyl-sn-glycero-3-phosphate + an acyl-CoA = a 1,2-diacyl-sn-glycero-3-phosphate + CoA</text>
        <dbReference type="Rhea" id="RHEA:19709"/>
        <dbReference type="ChEBI" id="CHEBI:57287"/>
        <dbReference type="ChEBI" id="CHEBI:57970"/>
        <dbReference type="ChEBI" id="CHEBI:58342"/>
        <dbReference type="ChEBI" id="CHEBI:58608"/>
        <dbReference type="EC" id="2.3.1.51"/>
    </reaction>
</comment>
<dbReference type="InterPro" id="IPR002123">
    <property type="entry name" value="Plipid/glycerol_acylTrfase"/>
</dbReference>
<evidence type="ECO:0000256" key="1">
    <source>
        <dbReference type="ARBA" id="ARBA00008655"/>
    </source>
</evidence>
<feature type="compositionally biased region" description="Acidic residues" evidence="5">
    <location>
        <begin position="75"/>
        <end position="84"/>
    </location>
</feature>
<keyword evidence="2 4" id="KW-0808">Transferase</keyword>
<dbReference type="GO" id="GO:0005783">
    <property type="term" value="C:endoplasmic reticulum"/>
    <property type="evidence" value="ECO:0007669"/>
    <property type="project" value="TreeGrafter"/>
</dbReference>
<feature type="domain" description="Phospholipid/glycerol acyltransferase" evidence="7">
    <location>
        <begin position="162"/>
        <end position="277"/>
    </location>
</feature>
<feature type="transmembrane region" description="Helical" evidence="6">
    <location>
        <begin position="133"/>
        <end position="150"/>
    </location>
</feature>
<dbReference type="GO" id="GO:0016020">
    <property type="term" value="C:membrane"/>
    <property type="evidence" value="ECO:0007669"/>
    <property type="project" value="InterPro"/>
</dbReference>
<feature type="transmembrane region" description="Helical" evidence="6">
    <location>
        <begin position="99"/>
        <end position="121"/>
    </location>
</feature>
<evidence type="ECO:0000313" key="9">
    <source>
        <dbReference type="Proteomes" id="UP000825935"/>
    </source>
</evidence>
<dbReference type="CDD" id="cd07989">
    <property type="entry name" value="LPLAT_AGPAT-like"/>
    <property type="match status" value="1"/>
</dbReference>
<keyword evidence="6" id="KW-1133">Transmembrane helix</keyword>
<organism evidence="8 9">
    <name type="scientific">Ceratopteris richardii</name>
    <name type="common">Triangle waterfern</name>
    <dbReference type="NCBI Taxonomy" id="49495"/>
    <lineage>
        <taxon>Eukaryota</taxon>
        <taxon>Viridiplantae</taxon>
        <taxon>Streptophyta</taxon>
        <taxon>Embryophyta</taxon>
        <taxon>Tracheophyta</taxon>
        <taxon>Polypodiopsida</taxon>
        <taxon>Polypodiidae</taxon>
        <taxon>Polypodiales</taxon>
        <taxon>Pteridineae</taxon>
        <taxon>Pteridaceae</taxon>
        <taxon>Parkerioideae</taxon>
        <taxon>Ceratopteris</taxon>
    </lineage>
</organism>
<dbReference type="PANTHER" id="PTHR10434">
    <property type="entry name" value="1-ACYL-SN-GLYCEROL-3-PHOSPHATE ACYLTRANSFERASE"/>
    <property type="match status" value="1"/>
</dbReference>
<dbReference type="AlphaFoldDB" id="A0A8T2TVG9"/>
<dbReference type="EC" id="2.3.1.51" evidence="4"/>
<gene>
    <name evidence="8" type="ORF">KP509_10G044800</name>
</gene>
<keyword evidence="4" id="KW-0444">Lipid biosynthesis</keyword>
<dbReference type="SMART" id="SM00563">
    <property type="entry name" value="PlsC"/>
    <property type="match status" value="1"/>
</dbReference>
<feature type="region of interest" description="Disordered" evidence="5">
    <location>
        <begin position="59"/>
        <end position="84"/>
    </location>
</feature>
<accession>A0A8T2TVG9</accession>
<dbReference type="InterPro" id="IPR004552">
    <property type="entry name" value="AGP_acyltrans"/>
</dbReference>
<dbReference type="OMA" id="PWPYERV"/>
<keyword evidence="6" id="KW-0472">Membrane</keyword>
<keyword evidence="4" id="KW-0443">Lipid metabolism</keyword>
<evidence type="ECO:0000259" key="7">
    <source>
        <dbReference type="SMART" id="SM00563"/>
    </source>
</evidence>
<evidence type="ECO:0000256" key="4">
    <source>
        <dbReference type="RuleBase" id="RU361267"/>
    </source>
</evidence>
<dbReference type="EMBL" id="CM035415">
    <property type="protein sequence ID" value="KAH7427457.1"/>
    <property type="molecule type" value="Genomic_DNA"/>
</dbReference>
<dbReference type="SUPFAM" id="SSF69593">
    <property type="entry name" value="Glycerol-3-phosphate (1)-acyltransferase"/>
    <property type="match status" value="1"/>
</dbReference>
<comment type="caution">
    <text evidence="8">The sequence shown here is derived from an EMBL/GenBank/DDBJ whole genome shotgun (WGS) entry which is preliminary data.</text>
</comment>
<feature type="transmembrane region" description="Helical" evidence="6">
    <location>
        <begin position="162"/>
        <end position="181"/>
    </location>
</feature>
<protein>
    <recommendedName>
        <fullName evidence="4">1-acyl-sn-glycerol-3-phosphate acyltransferase</fullName>
        <ecNumber evidence="4">2.3.1.51</ecNumber>
    </recommendedName>
</protein>
<sequence length="342" mass="38899">MIMLWPRSVIRHRQSVFHHLETGILRYLQKGSTLYNGHEEQVTHNKQWPFRRAISEQSQSANQSGSESKQAVLPSDDDPAETYQDDDSLRTVLLSAIRFMTCFFVMLVTTIIWTFILFTLLPFPSARIKQSNVYGHITGRLLMWILGNPLRISGAQNANLKAIYICNHASLLDIILVMWLIPIGTVGIAKKEVIWYPLFGQLYLLANHIRIDRANSSSSVQSFQKVAKSVIEQNLSLIVFPEGTRSATGRLLPFKKGFVHLAIQTKYPIVPMVLTGTHLGWQKNSLRVRQAPLSVTFLPPIKTDDWTTENVEKYLHMVHSIYAKHLPLSQKPLKMGPDCART</sequence>
<evidence type="ECO:0000256" key="2">
    <source>
        <dbReference type="ARBA" id="ARBA00022679"/>
    </source>
</evidence>
<dbReference type="NCBIfam" id="TIGR00530">
    <property type="entry name" value="AGP_acyltrn"/>
    <property type="match status" value="1"/>
</dbReference>
<evidence type="ECO:0000313" key="8">
    <source>
        <dbReference type="EMBL" id="KAH7427457.1"/>
    </source>
</evidence>
<comment type="domain">
    <text evidence="4">The HXXXXD motif is essential for acyltransferase activity and may constitute the binding site for the phosphate moiety of the glycerol-3-phosphate.</text>
</comment>